<dbReference type="Proteomes" id="UP000281553">
    <property type="component" value="Unassembled WGS sequence"/>
</dbReference>
<evidence type="ECO:0000256" key="2">
    <source>
        <dbReference type="SAM" id="Phobius"/>
    </source>
</evidence>
<feature type="region of interest" description="Disordered" evidence="1">
    <location>
        <begin position="1"/>
        <end position="25"/>
    </location>
</feature>
<keyword evidence="2" id="KW-0812">Transmembrane</keyword>
<dbReference type="EMBL" id="UYRU01054206">
    <property type="protein sequence ID" value="VDN12569.1"/>
    <property type="molecule type" value="Genomic_DNA"/>
</dbReference>
<dbReference type="AlphaFoldDB" id="A0A3P7NUG7"/>
<sequence length="212" mass="23082">MRGGSTKKLAGGGLSSPQLGGSQRHQQWLDGGMADRDLMIIVAMIVVALVISLALIAAIVFLRCRQTGEDRGGVRPQESMGLRKKFEGLSCLGGENKNRQTVGFVLNETECNPNFEEHGNPSQYGSSKETTWSLSTSNNDVNQMILETGAQPDPDPSTPGTIDGIRNFYCPVWLPKGYHPGETDLTQPANSISHKLLSKPKEHALHCKVPWK</sequence>
<evidence type="ECO:0000256" key="1">
    <source>
        <dbReference type="SAM" id="MobiDB-lite"/>
    </source>
</evidence>
<proteinExistence type="predicted"/>
<evidence type="ECO:0000313" key="4">
    <source>
        <dbReference type="Proteomes" id="UP000281553"/>
    </source>
</evidence>
<protein>
    <submittedName>
        <fullName evidence="3">Uncharacterized protein</fullName>
    </submittedName>
</protein>
<keyword evidence="4" id="KW-1185">Reference proteome</keyword>
<keyword evidence="2" id="KW-1133">Transmembrane helix</keyword>
<organism evidence="3 4">
    <name type="scientific">Dibothriocephalus latus</name>
    <name type="common">Fish tapeworm</name>
    <name type="synonym">Diphyllobothrium latum</name>
    <dbReference type="NCBI Taxonomy" id="60516"/>
    <lineage>
        <taxon>Eukaryota</taxon>
        <taxon>Metazoa</taxon>
        <taxon>Spiralia</taxon>
        <taxon>Lophotrochozoa</taxon>
        <taxon>Platyhelminthes</taxon>
        <taxon>Cestoda</taxon>
        <taxon>Eucestoda</taxon>
        <taxon>Diphyllobothriidea</taxon>
        <taxon>Diphyllobothriidae</taxon>
        <taxon>Dibothriocephalus</taxon>
    </lineage>
</organism>
<reference evidence="3 4" key="1">
    <citation type="submission" date="2018-11" db="EMBL/GenBank/DDBJ databases">
        <authorList>
            <consortium name="Pathogen Informatics"/>
        </authorList>
    </citation>
    <scope>NUCLEOTIDE SEQUENCE [LARGE SCALE GENOMIC DNA]</scope>
</reference>
<keyword evidence="2" id="KW-0472">Membrane</keyword>
<name>A0A3P7NUG7_DIBLA</name>
<gene>
    <name evidence="3" type="ORF">DILT_LOCUS8400</name>
</gene>
<evidence type="ECO:0000313" key="3">
    <source>
        <dbReference type="EMBL" id="VDN12569.1"/>
    </source>
</evidence>
<accession>A0A3P7NUG7</accession>
<feature type="transmembrane region" description="Helical" evidence="2">
    <location>
        <begin position="38"/>
        <end position="62"/>
    </location>
</feature>